<dbReference type="EMBL" id="FOXH01000001">
    <property type="protein sequence ID" value="SFP09386.1"/>
    <property type="molecule type" value="Genomic_DNA"/>
</dbReference>
<accession>A0A1I5MKC7</accession>
<sequence>MKQLLVIFTAATLLSACNNNKSDSAEVQQAKQMAIDSMKMEAKVQQAKQSAIDSMRMEEVKKEESVDKNDKTASNSLTAVHEKGSAVVASNASPTVSTPSASSETAAPVVHKKKKKMSNTVKGALIGAGVGAISGAVIDKNRPGKGAVIGGLIGAGVGAGTGAIIDKKERQRGN</sequence>
<evidence type="ECO:0000313" key="4">
    <source>
        <dbReference type="Proteomes" id="UP000199306"/>
    </source>
</evidence>
<dbReference type="InterPro" id="IPR027367">
    <property type="entry name" value="Gly-zipper_YMGG"/>
</dbReference>
<dbReference type="Proteomes" id="UP000199306">
    <property type="component" value="Unassembled WGS sequence"/>
</dbReference>
<organism evidence="3 4">
    <name type="scientific">Pseudarcicella hirudinis</name>
    <dbReference type="NCBI Taxonomy" id="1079859"/>
    <lineage>
        <taxon>Bacteria</taxon>
        <taxon>Pseudomonadati</taxon>
        <taxon>Bacteroidota</taxon>
        <taxon>Cytophagia</taxon>
        <taxon>Cytophagales</taxon>
        <taxon>Flectobacillaceae</taxon>
        <taxon>Pseudarcicella</taxon>
    </lineage>
</organism>
<feature type="compositionally biased region" description="Low complexity" evidence="1">
    <location>
        <begin position="89"/>
        <end position="109"/>
    </location>
</feature>
<keyword evidence="4" id="KW-1185">Reference proteome</keyword>
<feature type="region of interest" description="Disordered" evidence="1">
    <location>
        <begin position="56"/>
        <end position="116"/>
    </location>
</feature>
<name>A0A1I5MKC7_9BACT</name>
<dbReference type="Pfam" id="PF13441">
    <property type="entry name" value="Gly-zipper_YMGG"/>
    <property type="match status" value="1"/>
</dbReference>
<feature type="compositionally biased region" description="Basic and acidic residues" evidence="1">
    <location>
        <begin position="56"/>
        <end position="71"/>
    </location>
</feature>
<gene>
    <name evidence="3" type="ORF">SAMN04515674_101325</name>
</gene>
<dbReference type="PROSITE" id="PS51257">
    <property type="entry name" value="PROKAR_LIPOPROTEIN"/>
    <property type="match status" value="1"/>
</dbReference>
<evidence type="ECO:0000259" key="2">
    <source>
        <dbReference type="Pfam" id="PF13441"/>
    </source>
</evidence>
<feature type="domain" description="YMGG-like Gly-zipper" evidence="2">
    <location>
        <begin position="118"/>
        <end position="163"/>
    </location>
</feature>
<dbReference type="OrthoDB" id="964179at2"/>
<dbReference type="RefSeq" id="WP_092011081.1">
    <property type="nucleotide sequence ID" value="NZ_FOXH01000001.1"/>
</dbReference>
<dbReference type="AlphaFoldDB" id="A0A1I5MKC7"/>
<protein>
    <submittedName>
        <fullName evidence="3">YMGG-like Gly-zipper</fullName>
    </submittedName>
</protein>
<reference evidence="3 4" key="1">
    <citation type="submission" date="2016-10" db="EMBL/GenBank/DDBJ databases">
        <authorList>
            <person name="de Groot N.N."/>
        </authorList>
    </citation>
    <scope>NUCLEOTIDE SEQUENCE [LARGE SCALE GENOMIC DNA]</scope>
    <source>
        <strain evidence="4">E92,LMG 26720,CCM 7988</strain>
    </source>
</reference>
<evidence type="ECO:0000256" key="1">
    <source>
        <dbReference type="SAM" id="MobiDB-lite"/>
    </source>
</evidence>
<evidence type="ECO:0000313" key="3">
    <source>
        <dbReference type="EMBL" id="SFP09386.1"/>
    </source>
</evidence>
<proteinExistence type="predicted"/>